<gene>
    <name evidence="2" type="ORF">E2636_00160</name>
</gene>
<dbReference type="RefSeq" id="WP_134207920.1">
    <property type="nucleotide sequence ID" value="NZ_CP038015.1"/>
</dbReference>
<dbReference type="InterPro" id="IPR016040">
    <property type="entry name" value="NAD(P)-bd_dom"/>
</dbReference>
<accession>A0A4P6ZTW9</accession>
<dbReference type="Gene3D" id="3.40.50.720">
    <property type="entry name" value="NAD(P)-binding Rossmann-like Domain"/>
    <property type="match status" value="1"/>
</dbReference>
<evidence type="ECO:0000313" key="3">
    <source>
        <dbReference type="Proteomes" id="UP000294292"/>
    </source>
</evidence>
<dbReference type="PANTHER" id="PTHR43355:SF2">
    <property type="entry name" value="FLAVIN REDUCTASE (NADPH)"/>
    <property type="match status" value="1"/>
</dbReference>
<evidence type="ECO:0000259" key="1">
    <source>
        <dbReference type="Pfam" id="PF13460"/>
    </source>
</evidence>
<keyword evidence="3" id="KW-1185">Reference proteome</keyword>
<dbReference type="Pfam" id="PF13460">
    <property type="entry name" value="NAD_binding_10"/>
    <property type="match status" value="1"/>
</dbReference>
<protein>
    <submittedName>
        <fullName evidence="2">SDR family oxidoreductase</fullName>
    </submittedName>
</protein>
<evidence type="ECO:0000313" key="2">
    <source>
        <dbReference type="EMBL" id="QBP39663.1"/>
    </source>
</evidence>
<dbReference type="OrthoDB" id="9785372at2"/>
<dbReference type="EMBL" id="CP038015">
    <property type="protein sequence ID" value="QBP39663.1"/>
    <property type="molecule type" value="Genomic_DNA"/>
</dbReference>
<sequence>MNITIFGATGRVGQEFLRRALEDGLRVTALVRTPSKLTLHENLTILRGDIREYASVNQAIEGADAVFSAIGTDKTTTLTEAIPLIIEAMKKENIKRIVTIGTAGILQSRSNPEEYRFQSTESKRRLTFAAEEHAKVYEQLAATNLEWTIVCPTYLPDGEATGQLRIERNFLPLDGVKISVGDTAFFAYKELLDPEFINSRVGLAY</sequence>
<proteinExistence type="predicted"/>
<reference evidence="2 3" key="1">
    <citation type="submission" date="2019-03" db="EMBL/GenBank/DDBJ databases">
        <title>Complete genome sequence of Paenisporosarcina antarctica CGMCC 1.6503T.</title>
        <authorList>
            <person name="Rong J.-C."/>
            <person name="Chi N.-Y."/>
            <person name="Zhang Q.-F."/>
        </authorList>
    </citation>
    <scope>NUCLEOTIDE SEQUENCE [LARGE SCALE GENOMIC DNA]</scope>
    <source>
        <strain evidence="2 3">CGMCC 1.6503</strain>
    </source>
</reference>
<dbReference type="KEGG" id="panc:E2636_00160"/>
<feature type="domain" description="NAD(P)-binding" evidence="1">
    <location>
        <begin position="7"/>
        <end position="194"/>
    </location>
</feature>
<dbReference type="InterPro" id="IPR036291">
    <property type="entry name" value="NAD(P)-bd_dom_sf"/>
</dbReference>
<dbReference type="AlphaFoldDB" id="A0A4P6ZTW9"/>
<dbReference type="InterPro" id="IPR051606">
    <property type="entry name" value="Polyketide_Oxido-like"/>
</dbReference>
<name>A0A4P6ZTW9_9BACL</name>
<dbReference type="SUPFAM" id="SSF51735">
    <property type="entry name" value="NAD(P)-binding Rossmann-fold domains"/>
    <property type="match status" value="1"/>
</dbReference>
<dbReference type="PANTHER" id="PTHR43355">
    <property type="entry name" value="FLAVIN REDUCTASE (NADPH)"/>
    <property type="match status" value="1"/>
</dbReference>
<organism evidence="2 3">
    <name type="scientific">Paenisporosarcina antarctica</name>
    <dbReference type="NCBI Taxonomy" id="417367"/>
    <lineage>
        <taxon>Bacteria</taxon>
        <taxon>Bacillati</taxon>
        <taxon>Bacillota</taxon>
        <taxon>Bacilli</taxon>
        <taxon>Bacillales</taxon>
        <taxon>Caryophanaceae</taxon>
        <taxon>Paenisporosarcina</taxon>
    </lineage>
</organism>
<dbReference type="Proteomes" id="UP000294292">
    <property type="component" value="Chromosome"/>
</dbReference>
<dbReference type="CDD" id="cd05244">
    <property type="entry name" value="BVR-B_like_SDR_a"/>
    <property type="match status" value="1"/>
</dbReference>
<dbReference type="GO" id="GO:0016646">
    <property type="term" value="F:oxidoreductase activity, acting on the CH-NH group of donors, NAD or NADP as acceptor"/>
    <property type="evidence" value="ECO:0007669"/>
    <property type="project" value="TreeGrafter"/>
</dbReference>